<dbReference type="AlphaFoldDB" id="K0NKK0"/>
<protein>
    <submittedName>
        <fullName evidence="2">Transcriptional regulator, MarR family</fullName>
    </submittedName>
</protein>
<dbReference type="InterPro" id="IPR039422">
    <property type="entry name" value="MarR/SlyA-like"/>
</dbReference>
<dbReference type="InterPro" id="IPR000835">
    <property type="entry name" value="HTH_MarR-typ"/>
</dbReference>
<reference evidence="2 3" key="1">
    <citation type="journal article" date="2013" name="Environ. Microbiol.">
        <title>Complete genome, catabolic sub-proteomes and key-metabolites of Desulfobacula toluolica Tol2, a marine, aromatic compound-degrading, sulfate-reducing bacterium.</title>
        <authorList>
            <person name="Wohlbrand L."/>
            <person name="Jacob J.H."/>
            <person name="Kube M."/>
            <person name="Mussmann M."/>
            <person name="Jarling R."/>
            <person name="Beck A."/>
            <person name="Amann R."/>
            <person name="Wilkes H."/>
            <person name="Reinhardt R."/>
            <person name="Rabus R."/>
        </authorList>
    </citation>
    <scope>NUCLEOTIDE SEQUENCE [LARGE SCALE GENOMIC DNA]</scope>
    <source>
        <strain evidence="3">DSM 7467 / Tol2</strain>
    </source>
</reference>
<dbReference type="PANTHER" id="PTHR33164">
    <property type="entry name" value="TRANSCRIPTIONAL REGULATOR, MARR FAMILY"/>
    <property type="match status" value="1"/>
</dbReference>
<gene>
    <name evidence="2" type="ordered locus">TOL2_C31720</name>
</gene>
<dbReference type="HOGENOM" id="CLU_083287_5_1_7"/>
<dbReference type="EMBL" id="FO203503">
    <property type="protein sequence ID" value="CCK81330.1"/>
    <property type="molecule type" value="Genomic_DNA"/>
</dbReference>
<keyword evidence="3" id="KW-1185">Reference proteome</keyword>
<dbReference type="Gene3D" id="1.10.10.10">
    <property type="entry name" value="Winged helix-like DNA-binding domain superfamily/Winged helix DNA-binding domain"/>
    <property type="match status" value="1"/>
</dbReference>
<evidence type="ECO:0000259" key="1">
    <source>
        <dbReference type="PROSITE" id="PS50995"/>
    </source>
</evidence>
<dbReference type="PROSITE" id="PS50995">
    <property type="entry name" value="HTH_MARR_2"/>
    <property type="match status" value="1"/>
</dbReference>
<evidence type="ECO:0000313" key="3">
    <source>
        <dbReference type="Proteomes" id="UP000007347"/>
    </source>
</evidence>
<dbReference type="GO" id="GO:0006950">
    <property type="term" value="P:response to stress"/>
    <property type="evidence" value="ECO:0007669"/>
    <property type="project" value="TreeGrafter"/>
</dbReference>
<evidence type="ECO:0000313" key="2">
    <source>
        <dbReference type="EMBL" id="CCK81330.1"/>
    </source>
</evidence>
<dbReference type="InterPro" id="IPR036388">
    <property type="entry name" value="WH-like_DNA-bd_sf"/>
</dbReference>
<name>K0NKK0_DESTT</name>
<organism evidence="2 3">
    <name type="scientific">Desulfobacula toluolica (strain DSM 7467 / Tol2)</name>
    <dbReference type="NCBI Taxonomy" id="651182"/>
    <lineage>
        <taxon>Bacteria</taxon>
        <taxon>Pseudomonadati</taxon>
        <taxon>Thermodesulfobacteriota</taxon>
        <taxon>Desulfobacteria</taxon>
        <taxon>Desulfobacterales</taxon>
        <taxon>Desulfobacteraceae</taxon>
        <taxon>Desulfobacula</taxon>
    </lineage>
</organism>
<dbReference type="GO" id="GO:0003700">
    <property type="term" value="F:DNA-binding transcription factor activity"/>
    <property type="evidence" value="ECO:0007669"/>
    <property type="project" value="InterPro"/>
</dbReference>
<dbReference type="Pfam" id="PF12802">
    <property type="entry name" value="MarR_2"/>
    <property type="match status" value="1"/>
</dbReference>
<dbReference type="SMART" id="SM00347">
    <property type="entry name" value="HTH_MARR"/>
    <property type="match status" value="1"/>
</dbReference>
<dbReference type="Proteomes" id="UP000007347">
    <property type="component" value="Chromosome"/>
</dbReference>
<dbReference type="PANTHER" id="PTHR33164:SF99">
    <property type="entry name" value="MARR FAMILY REGULATORY PROTEIN"/>
    <property type="match status" value="1"/>
</dbReference>
<accession>K0NKK0</accession>
<dbReference type="SUPFAM" id="SSF46785">
    <property type="entry name" value="Winged helix' DNA-binding domain"/>
    <property type="match status" value="1"/>
</dbReference>
<dbReference type="InterPro" id="IPR036390">
    <property type="entry name" value="WH_DNA-bd_sf"/>
</dbReference>
<dbReference type="KEGG" id="dto:TOL2_C31720"/>
<dbReference type="STRING" id="651182.TOL2_C31720"/>
<feature type="domain" description="HTH marR-type" evidence="1">
    <location>
        <begin position="18"/>
        <end position="150"/>
    </location>
</feature>
<sequence length="155" mass="17240">MDIVMTSHVSEIKPGKIIHNLFLEVFALHDVLFGIMDKVHEQAGLATSQHKVILVLTHTGPVTVPDIADRLGVSRQFVQTVCNQLSSRGFLQFIDNPRHKRSKLAVLTDPGRTAFQAAQQKENEIIERALPDLDPEKTAQACRLLKTIRQSLPSG</sequence>
<proteinExistence type="predicted"/>